<evidence type="ECO:0000256" key="2">
    <source>
        <dbReference type="ARBA" id="ARBA00023002"/>
    </source>
</evidence>
<dbReference type="SUPFAM" id="SSF51735">
    <property type="entry name" value="NAD(P)-binding Rossmann-fold domains"/>
    <property type="match status" value="1"/>
</dbReference>
<dbReference type="PRINTS" id="PR00080">
    <property type="entry name" value="SDRFAMILY"/>
</dbReference>
<accession>A0A6N7Q8B7</accession>
<dbReference type="PANTHER" id="PTHR43391:SF12">
    <property type="entry name" value="OXIDOREDUCTASE EPHD-RELATED"/>
    <property type="match status" value="1"/>
</dbReference>
<comment type="caution">
    <text evidence="5">The sequence shown here is derived from an EMBL/GenBank/DDBJ whole genome shotgun (WGS) entry which is preliminary data.</text>
</comment>
<dbReference type="PANTHER" id="PTHR43391">
    <property type="entry name" value="RETINOL DEHYDROGENASE-RELATED"/>
    <property type="match status" value="1"/>
</dbReference>
<dbReference type="SMART" id="SM00822">
    <property type="entry name" value="PKS_KR"/>
    <property type="match status" value="1"/>
</dbReference>
<evidence type="ECO:0000256" key="1">
    <source>
        <dbReference type="ARBA" id="ARBA00006484"/>
    </source>
</evidence>
<feature type="domain" description="Ketoreductase" evidence="4">
    <location>
        <begin position="9"/>
        <end position="194"/>
    </location>
</feature>
<dbReference type="CDD" id="cd05233">
    <property type="entry name" value="SDR_c"/>
    <property type="match status" value="1"/>
</dbReference>
<dbReference type="RefSeq" id="WP_153823892.1">
    <property type="nucleotide sequence ID" value="NZ_WJIE01000015.1"/>
</dbReference>
<dbReference type="FunFam" id="3.40.50.720:FF:000084">
    <property type="entry name" value="Short-chain dehydrogenase reductase"/>
    <property type="match status" value="1"/>
</dbReference>
<reference evidence="5 6" key="1">
    <citation type="submission" date="2019-10" db="EMBL/GenBank/DDBJ databases">
        <title>A soil myxobacterium in the family Polyangiaceae.</title>
        <authorList>
            <person name="Li Y."/>
            <person name="Wang J."/>
        </authorList>
    </citation>
    <scope>NUCLEOTIDE SEQUENCE [LARGE SCALE GENOMIC DNA]</scope>
    <source>
        <strain evidence="5 6">DSM 14734</strain>
    </source>
</reference>
<dbReference type="Proteomes" id="UP000440224">
    <property type="component" value="Unassembled WGS sequence"/>
</dbReference>
<evidence type="ECO:0000313" key="5">
    <source>
        <dbReference type="EMBL" id="MRG97111.1"/>
    </source>
</evidence>
<dbReference type="InterPro" id="IPR057326">
    <property type="entry name" value="KR_dom"/>
</dbReference>
<dbReference type="PRINTS" id="PR00081">
    <property type="entry name" value="GDHRDH"/>
</dbReference>
<comment type="similarity">
    <text evidence="1 3">Belongs to the short-chain dehydrogenases/reductases (SDR) family.</text>
</comment>
<sequence length="277" mass="29519">MSSGRFADKVVLVTGAGSGIGRATALAFAREGADLVLCDVNEASLEEVSAATRAQGRRALARKVDVSSAAAMQSFADEVHAALSGVDVIVNNAGVAVAGGLRDTTLDDWNWVMGINVMGVVHGCHFFVPRMIERGRGGHVVNIASAAGLAGSRLLLAYATTKFAVVGFSEALREDLRRHRIGVSAICPGFIRTNINEAGRRRGRFAEPAAIERSRRLMERGASPELVAGRIMDAVEQNLGLVPVTKEAHLAYALKRVSPNLLGAIWRRLEAWQAPEL</sequence>
<dbReference type="PROSITE" id="PS00061">
    <property type="entry name" value="ADH_SHORT"/>
    <property type="match status" value="1"/>
</dbReference>
<proteinExistence type="inferred from homology"/>
<dbReference type="EMBL" id="WJIE01000015">
    <property type="protein sequence ID" value="MRG97111.1"/>
    <property type="molecule type" value="Genomic_DNA"/>
</dbReference>
<gene>
    <name evidence="5" type="ORF">GF068_35070</name>
</gene>
<dbReference type="AlphaFoldDB" id="A0A6N7Q8B7"/>
<evidence type="ECO:0000256" key="3">
    <source>
        <dbReference type="RuleBase" id="RU000363"/>
    </source>
</evidence>
<evidence type="ECO:0000259" key="4">
    <source>
        <dbReference type="SMART" id="SM00822"/>
    </source>
</evidence>
<dbReference type="Gene3D" id="3.40.50.720">
    <property type="entry name" value="NAD(P)-binding Rossmann-like Domain"/>
    <property type="match status" value="1"/>
</dbReference>
<name>A0A6N7Q8B7_9BACT</name>
<keyword evidence="6" id="KW-1185">Reference proteome</keyword>
<keyword evidence="2" id="KW-0560">Oxidoreductase</keyword>
<dbReference type="OrthoDB" id="9789083at2"/>
<dbReference type="InterPro" id="IPR036291">
    <property type="entry name" value="NAD(P)-bd_dom_sf"/>
</dbReference>
<organism evidence="5 6">
    <name type="scientific">Polyangium spumosum</name>
    <dbReference type="NCBI Taxonomy" id="889282"/>
    <lineage>
        <taxon>Bacteria</taxon>
        <taxon>Pseudomonadati</taxon>
        <taxon>Myxococcota</taxon>
        <taxon>Polyangia</taxon>
        <taxon>Polyangiales</taxon>
        <taxon>Polyangiaceae</taxon>
        <taxon>Polyangium</taxon>
    </lineage>
</organism>
<dbReference type="GO" id="GO:0016491">
    <property type="term" value="F:oxidoreductase activity"/>
    <property type="evidence" value="ECO:0007669"/>
    <property type="project" value="UniProtKB-KW"/>
</dbReference>
<protein>
    <submittedName>
        <fullName evidence="5">SDR family NAD(P)-dependent oxidoreductase</fullName>
    </submittedName>
</protein>
<dbReference type="InterPro" id="IPR020904">
    <property type="entry name" value="Sc_DH/Rdtase_CS"/>
</dbReference>
<evidence type="ECO:0000313" key="6">
    <source>
        <dbReference type="Proteomes" id="UP000440224"/>
    </source>
</evidence>
<dbReference type="InterPro" id="IPR002347">
    <property type="entry name" value="SDR_fam"/>
</dbReference>
<dbReference type="Pfam" id="PF00106">
    <property type="entry name" value="adh_short"/>
    <property type="match status" value="1"/>
</dbReference>